<dbReference type="EMBL" id="CP041241">
    <property type="protein sequence ID" value="QLL65851.1"/>
    <property type="molecule type" value="Genomic_DNA"/>
</dbReference>
<evidence type="ECO:0000256" key="1">
    <source>
        <dbReference type="SAM" id="MobiDB-lite"/>
    </source>
</evidence>
<dbReference type="KEGG" id="emx:FKV68_31765"/>
<keyword evidence="4" id="KW-1185">Reference proteome</keyword>
<feature type="transmembrane region" description="Helical" evidence="2">
    <location>
        <begin position="28"/>
        <end position="45"/>
    </location>
</feature>
<evidence type="ECO:0000256" key="2">
    <source>
        <dbReference type="SAM" id="Phobius"/>
    </source>
</evidence>
<keyword evidence="3" id="KW-0614">Plasmid</keyword>
<dbReference type="AlphaFoldDB" id="A0A859R4N0"/>
<name>A0A859R4N0_9HYPH</name>
<dbReference type="Proteomes" id="UP000510721">
    <property type="component" value="Plasmid pEmeITTGR7c"/>
</dbReference>
<keyword evidence="2" id="KW-0812">Transmembrane</keyword>
<feature type="region of interest" description="Disordered" evidence="1">
    <location>
        <begin position="1"/>
        <end position="22"/>
    </location>
</feature>
<dbReference type="RefSeq" id="WP_180942746.1">
    <property type="nucleotide sequence ID" value="NZ_CP041241.1"/>
</dbReference>
<evidence type="ECO:0000313" key="3">
    <source>
        <dbReference type="EMBL" id="QLL65851.1"/>
    </source>
</evidence>
<organism evidence="3 4">
    <name type="scientific">Sinorhizobium mexicanum</name>
    <dbReference type="NCBI Taxonomy" id="375549"/>
    <lineage>
        <taxon>Bacteria</taxon>
        <taxon>Pseudomonadati</taxon>
        <taxon>Pseudomonadota</taxon>
        <taxon>Alphaproteobacteria</taxon>
        <taxon>Hyphomicrobiales</taxon>
        <taxon>Rhizobiaceae</taxon>
        <taxon>Sinorhizobium/Ensifer group</taxon>
        <taxon>Sinorhizobium</taxon>
    </lineage>
</organism>
<proteinExistence type="predicted"/>
<reference evidence="3 4" key="1">
    <citation type="submission" date="2019-06" db="EMBL/GenBank/DDBJ databases">
        <title>Complete genome sequence of Ensifer mexicanus ITTG R7 isolated from nodules of Acacia angustissima (Mill.) Kuntze.</title>
        <authorList>
            <person name="Rincon-Rosales R."/>
            <person name="Rogel M.A."/>
            <person name="Guerrero G."/>
            <person name="Rincon-Molina C.I."/>
            <person name="Lopez-Lopez A."/>
            <person name="Martinez-Romero E."/>
        </authorList>
    </citation>
    <scope>NUCLEOTIDE SEQUENCE [LARGE SCALE GENOMIC DNA]</scope>
    <source>
        <strain evidence="3 4">ITTG R7</strain>
        <plasmid evidence="4">pemeittgr7c</plasmid>
    </source>
</reference>
<evidence type="ECO:0000313" key="4">
    <source>
        <dbReference type="Proteomes" id="UP000510721"/>
    </source>
</evidence>
<keyword evidence="2" id="KW-0472">Membrane</keyword>
<keyword evidence="2" id="KW-1133">Transmembrane helix</keyword>
<gene>
    <name evidence="3" type="ORF">FKV68_31765</name>
</gene>
<geneLocation type="plasmid" evidence="4">
    <name>pemeittgr7c</name>
</geneLocation>
<protein>
    <submittedName>
        <fullName evidence="3">Intracellular growth attenuator family protein</fullName>
    </submittedName>
</protein>
<sequence>MSDNNIIKFERPKPKKGPGPVRPQQRKVLIWLAVIAGIMLVWAYYQFVAPPSLP</sequence>
<accession>A0A859R4N0</accession>